<dbReference type="EMBL" id="JAGSPA010000001">
    <property type="protein sequence ID" value="MBV7256053.1"/>
    <property type="molecule type" value="Genomic_DNA"/>
</dbReference>
<evidence type="ECO:0000313" key="3">
    <source>
        <dbReference type="Proteomes" id="UP000722336"/>
    </source>
</evidence>
<keyword evidence="1" id="KW-0732">Signal</keyword>
<comment type="caution">
    <text evidence="2">The sequence shown here is derived from an EMBL/GenBank/DDBJ whole genome shotgun (WGS) entry which is preliminary data.</text>
</comment>
<name>A0ABS6SD71_9SPHN</name>
<feature type="chain" id="PRO_5047016416" evidence="1">
    <location>
        <begin position="22"/>
        <end position="184"/>
    </location>
</feature>
<dbReference type="RefSeq" id="WP_218444485.1">
    <property type="nucleotide sequence ID" value="NZ_JAGSPA010000001.1"/>
</dbReference>
<organism evidence="2 3">
    <name type="scientific">Pacificimonas pallii</name>
    <dbReference type="NCBI Taxonomy" id="2827236"/>
    <lineage>
        <taxon>Bacteria</taxon>
        <taxon>Pseudomonadati</taxon>
        <taxon>Pseudomonadota</taxon>
        <taxon>Alphaproteobacteria</taxon>
        <taxon>Sphingomonadales</taxon>
        <taxon>Sphingosinicellaceae</taxon>
        <taxon>Pacificimonas</taxon>
    </lineage>
</organism>
<evidence type="ECO:0000313" key="2">
    <source>
        <dbReference type="EMBL" id="MBV7256053.1"/>
    </source>
</evidence>
<reference evidence="2 3" key="1">
    <citation type="submission" date="2021-04" db="EMBL/GenBank/DDBJ databases">
        <authorList>
            <person name="Pira H."/>
            <person name="Risdian C."/>
            <person name="Wink J."/>
        </authorList>
    </citation>
    <scope>NUCLEOTIDE SEQUENCE [LARGE SCALE GENOMIC DNA]</scope>
    <source>
        <strain evidence="2 3">WHA3</strain>
    </source>
</reference>
<proteinExistence type="predicted"/>
<sequence>MFRSFTLAAIAAITLPFAAQAQDAPDGSKAFGIEPYVGIGAGYHDFDRRGASPLNNAPDSTDGSLIIGTAGVNVPLGAFFVGAEANLAYGFDEIDWEYGAAGRFGVRIGESGLLFGKVGYQWIEEERGFKDDKGMLYGMGVEVGPQDIGLGGVTGESGVRLRLGVDTFGDFESIRPNASAIFHF</sequence>
<feature type="signal peptide" evidence="1">
    <location>
        <begin position="1"/>
        <end position="21"/>
    </location>
</feature>
<evidence type="ECO:0000256" key="1">
    <source>
        <dbReference type="SAM" id="SignalP"/>
    </source>
</evidence>
<accession>A0ABS6SD71</accession>
<keyword evidence="3" id="KW-1185">Reference proteome</keyword>
<protein>
    <submittedName>
        <fullName evidence="2">Opacity protein</fullName>
    </submittedName>
</protein>
<dbReference type="Proteomes" id="UP000722336">
    <property type="component" value="Unassembled WGS sequence"/>
</dbReference>
<gene>
    <name evidence="2" type="ORF">KCG44_04560</name>
</gene>